<dbReference type="InterPro" id="IPR038475">
    <property type="entry name" value="RecG_C_sf"/>
</dbReference>
<feature type="domain" description="Filamentation induced by cAMP protein Fic-like C-terminal" evidence="2">
    <location>
        <begin position="401"/>
        <end position="453"/>
    </location>
</feature>
<dbReference type="AlphaFoldDB" id="A0A0J9C4I8"/>
<dbReference type="PANTHER" id="PTHR30595">
    <property type="entry name" value="GLPR-RELATED TRANSCRIPTIONAL REPRESSOR"/>
    <property type="match status" value="1"/>
</dbReference>
<evidence type="ECO:0000259" key="2">
    <source>
        <dbReference type="Pfam" id="PF21247"/>
    </source>
</evidence>
<evidence type="ECO:0000313" key="4">
    <source>
        <dbReference type="Proteomes" id="UP000037392"/>
    </source>
</evidence>
<evidence type="ECO:0008006" key="5">
    <source>
        <dbReference type="Google" id="ProtNLM"/>
    </source>
</evidence>
<dbReference type="Gene3D" id="3.30.565.60">
    <property type="match status" value="1"/>
</dbReference>
<dbReference type="Pfam" id="PF21247">
    <property type="entry name" value="Fic-like_C"/>
    <property type="match status" value="1"/>
</dbReference>
<dbReference type="PATRIC" id="fig|742734.4.peg.2225"/>
<organism evidence="3 4">
    <name type="scientific">[Clostridium] citroniae WAL-19142</name>
    <dbReference type="NCBI Taxonomy" id="742734"/>
    <lineage>
        <taxon>Bacteria</taxon>
        <taxon>Bacillati</taxon>
        <taxon>Bacillota</taxon>
        <taxon>Clostridia</taxon>
        <taxon>Lachnospirales</taxon>
        <taxon>Lachnospiraceae</taxon>
        <taxon>Enterocloster</taxon>
    </lineage>
</organism>
<name>A0A0J9C4I8_9FIRM</name>
<comment type="caution">
    <text evidence="3">The sequence shown here is derived from an EMBL/GenBank/DDBJ whole genome shotgun (WGS) entry which is preliminary data.</text>
</comment>
<sequence length="458" mass="53418">MPEHQTIEWKESWHNEYLEWICGYANANGGILYIGMDDHGRVKGIEDSKKLLEKIPSQVTDTMGIVVDVNLCFEGELEYLEIIVDKYPSLISYHGKYFYRSGSTMRTITGKELDRAILKSQGRTWDGMPIPKLKIEDLSQTAIKLFKKKAIERGRLTEEETKVTDKVLLENLHLFDDDDYLTRAAMLAFYDDPEKWVTGSYIKIGFFGNSDSDLQYQDEVHGALIEQVDRALDLIYTKYMKALITYRDIQRIEQFMFHRNATREILLNAVVHKDYSSCNPIQISVYEDRMYIWNDGEMPEEFNSTERLFQKHSSKPYNPKLANVFFKSGMIEAWGRGFDKIREACESYGGPLPKYEISKSGIMVLCKACNSYLQLLNGGLGRSEQEHRQENEQDTVYKILLFCKEPKTVKEIMAKFDMPSRSYLKRHYMDQMLEEGTLKMTIPKQPRNRNQRYYSSVS</sequence>
<dbReference type="Pfam" id="PF04326">
    <property type="entry name" value="SLFN_AlbA_2"/>
    <property type="match status" value="1"/>
</dbReference>
<dbReference type="Pfam" id="PF13749">
    <property type="entry name" value="HATPase_c_4"/>
    <property type="match status" value="1"/>
</dbReference>
<gene>
    <name evidence="3" type="ORF">HMPREF9470_02072</name>
</gene>
<dbReference type="InterPro" id="IPR038461">
    <property type="entry name" value="Schlafen_AlbA_2_dom_sf"/>
</dbReference>
<dbReference type="Gene3D" id="3.30.950.30">
    <property type="entry name" value="Schlafen, AAA domain"/>
    <property type="match status" value="1"/>
</dbReference>
<accession>A0A0J9C4I8</accession>
<evidence type="ECO:0000259" key="1">
    <source>
        <dbReference type="Pfam" id="PF04326"/>
    </source>
</evidence>
<dbReference type="EMBL" id="ADLK01000019">
    <property type="protein sequence ID" value="KMW20057.1"/>
    <property type="molecule type" value="Genomic_DNA"/>
</dbReference>
<reference evidence="3 4" key="1">
    <citation type="submission" date="2011-04" db="EMBL/GenBank/DDBJ databases">
        <title>The Genome Sequence of Clostridium citroniae WAL-19142.</title>
        <authorList>
            <consortium name="The Broad Institute Genome Sequencing Platform"/>
            <person name="Earl A."/>
            <person name="Ward D."/>
            <person name="Feldgarden M."/>
            <person name="Gevers D."/>
            <person name="Warren Y.A."/>
            <person name="Tyrrell K.L."/>
            <person name="Citron D.M."/>
            <person name="Goldstein E.J."/>
            <person name="Daigneault M."/>
            <person name="Allen-Vercoe E."/>
            <person name="Young S.K."/>
            <person name="Zeng Q."/>
            <person name="Gargeya S."/>
            <person name="Fitzgerald M."/>
            <person name="Haas B."/>
            <person name="Abouelleil A."/>
            <person name="Alvarado L."/>
            <person name="Arachchi H.M."/>
            <person name="Berlin A."/>
            <person name="Brown A."/>
            <person name="Chapman S.B."/>
            <person name="Chen Z."/>
            <person name="Dunbar C."/>
            <person name="Freedman E."/>
            <person name="Gearin G."/>
            <person name="Gellesch M."/>
            <person name="Goldberg J."/>
            <person name="Griggs A."/>
            <person name="Gujja S."/>
            <person name="Heilman E.R."/>
            <person name="Heiman D."/>
            <person name="Howarth C."/>
            <person name="Larson L."/>
            <person name="Lui A."/>
            <person name="MacDonald P.J."/>
            <person name="Mehta T."/>
            <person name="Montmayeur A."/>
            <person name="Murphy C."/>
            <person name="Neiman D."/>
            <person name="Pearson M."/>
            <person name="Priest M."/>
            <person name="Roberts A."/>
            <person name="Saif S."/>
            <person name="Shea T."/>
            <person name="Shenoy N."/>
            <person name="Sisk P."/>
            <person name="Stolte C."/>
            <person name="Sykes S."/>
            <person name="White J."/>
            <person name="Yandava C."/>
            <person name="Wortman J."/>
            <person name="Nusbaum C."/>
            <person name="Birren B."/>
        </authorList>
    </citation>
    <scope>NUCLEOTIDE SEQUENCE [LARGE SCALE GENOMIC DNA]</scope>
    <source>
        <strain evidence="3 4">WAL-19142</strain>
    </source>
</reference>
<dbReference type="OrthoDB" id="9813719at2"/>
<proteinExistence type="predicted"/>
<dbReference type="PANTHER" id="PTHR30595:SF6">
    <property type="entry name" value="SCHLAFEN ALBA-2 DOMAIN-CONTAINING PROTEIN"/>
    <property type="match status" value="1"/>
</dbReference>
<protein>
    <recommendedName>
        <fullName evidence="5">ATP-dependent DNA helicase RecG C-terminal domain-containing protein</fullName>
    </recommendedName>
</protein>
<dbReference type="GeneID" id="93161988"/>
<dbReference type="InterPro" id="IPR049514">
    <property type="entry name" value="Fic-like_C"/>
</dbReference>
<dbReference type="InterPro" id="IPR007421">
    <property type="entry name" value="Schlafen_AlbA_2_dom"/>
</dbReference>
<feature type="domain" description="Schlafen AlbA-2" evidence="1">
    <location>
        <begin position="3"/>
        <end position="107"/>
    </location>
</feature>
<evidence type="ECO:0000313" key="3">
    <source>
        <dbReference type="EMBL" id="KMW20057.1"/>
    </source>
</evidence>
<dbReference type="Proteomes" id="UP000037392">
    <property type="component" value="Unassembled WGS sequence"/>
</dbReference>
<dbReference type="RefSeq" id="WP_048929792.1">
    <property type="nucleotide sequence ID" value="NZ_KQ235877.1"/>
</dbReference>